<evidence type="ECO:0000256" key="4">
    <source>
        <dbReference type="ARBA" id="ARBA00023136"/>
    </source>
</evidence>
<dbReference type="Pfam" id="PF07264">
    <property type="entry name" value="EI24"/>
    <property type="match status" value="1"/>
</dbReference>
<feature type="transmembrane region" description="Helical" evidence="5">
    <location>
        <begin position="149"/>
        <end position="170"/>
    </location>
</feature>
<evidence type="ECO:0000313" key="6">
    <source>
        <dbReference type="EMBL" id="TCO10162.1"/>
    </source>
</evidence>
<keyword evidence="4 5" id="KW-0472">Membrane</keyword>
<feature type="transmembrane region" description="Helical" evidence="5">
    <location>
        <begin position="198"/>
        <end position="227"/>
    </location>
</feature>
<reference evidence="6 7" key="1">
    <citation type="submission" date="2019-03" db="EMBL/GenBank/DDBJ databases">
        <title>Genomic Encyclopedia of Type Strains, Phase IV (KMG-IV): sequencing the most valuable type-strain genomes for metagenomic binning, comparative biology and taxonomic classification.</title>
        <authorList>
            <person name="Goeker M."/>
        </authorList>
    </citation>
    <scope>NUCLEOTIDE SEQUENCE [LARGE SCALE GENOMIC DNA]</scope>
    <source>
        <strain evidence="6 7">DSM 22958</strain>
    </source>
</reference>
<evidence type="ECO:0000256" key="2">
    <source>
        <dbReference type="ARBA" id="ARBA00022692"/>
    </source>
</evidence>
<dbReference type="Proteomes" id="UP000294881">
    <property type="component" value="Unassembled WGS sequence"/>
</dbReference>
<feature type="transmembrane region" description="Helical" evidence="5">
    <location>
        <begin position="32"/>
        <end position="55"/>
    </location>
</feature>
<keyword evidence="3 5" id="KW-1133">Transmembrane helix</keyword>
<evidence type="ECO:0000313" key="7">
    <source>
        <dbReference type="Proteomes" id="UP000294881"/>
    </source>
</evidence>
<comment type="subcellular location">
    <subcellularLocation>
        <location evidence="1">Membrane</location>
        <topology evidence="1">Multi-pass membrane protein</topology>
    </subcellularLocation>
</comment>
<keyword evidence="7" id="KW-1185">Reference proteome</keyword>
<organism evidence="6 7">
    <name type="scientific">Camelimonas lactis</name>
    <dbReference type="NCBI Taxonomy" id="659006"/>
    <lineage>
        <taxon>Bacteria</taxon>
        <taxon>Pseudomonadati</taxon>
        <taxon>Pseudomonadota</taxon>
        <taxon>Alphaproteobacteria</taxon>
        <taxon>Hyphomicrobiales</taxon>
        <taxon>Chelatococcaceae</taxon>
        <taxon>Camelimonas</taxon>
    </lineage>
</organism>
<evidence type="ECO:0000256" key="5">
    <source>
        <dbReference type="SAM" id="Phobius"/>
    </source>
</evidence>
<accession>A0A4R2GNJ2</accession>
<dbReference type="EMBL" id="SLWL01000015">
    <property type="protein sequence ID" value="TCO10162.1"/>
    <property type="molecule type" value="Genomic_DNA"/>
</dbReference>
<feature type="transmembrane region" description="Helical" evidence="5">
    <location>
        <begin position="75"/>
        <end position="103"/>
    </location>
</feature>
<protein>
    <submittedName>
        <fullName evidence="6">CysZ protein</fullName>
    </submittedName>
</protein>
<evidence type="ECO:0000256" key="3">
    <source>
        <dbReference type="ARBA" id="ARBA00022989"/>
    </source>
</evidence>
<dbReference type="InterPro" id="IPR059112">
    <property type="entry name" value="CysZ/EI24"/>
</dbReference>
<evidence type="ECO:0000256" key="1">
    <source>
        <dbReference type="ARBA" id="ARBA00004141"/>
    </source>
</evidence>
<dbReference type="AlphaFoldDB" id="A0A4R2GNJ2"/>
<dbReference type="NCBIfam" id="NF009407">
    <property type="entry name" value="PRK12768.1"/>
    <property type="match status" value="1"/>
</dbReference>
<proteinExistence type="predicted"/>
<dbReference type="RefSeq" id="WP_280990847.1">
    <property type="nucleotide sequence ID" value="NZ_JBHUNN010000002.1"/>
</dbReference>
<comment type="caution">
    <text evidence="6">The sequence shown here is derived from an EMBL/GenBank/DDBJ whole genome shotgun (WGS) entry which is preliminary data.</text>
</comment>
<gene>
    <name evidence="6" type="ORF">EV666_11535</name>
</gene>
<keyword evidence="2 5" id="KW-0812">Transmembrane</keyword>
<sequence>MISSLRHTGPVQIINAAIQALRQIVSPPFRRMLLRSIGLTVLILGLVWFGLTRLLNYYLASHTLSASWPVLDTLAFFVAGAGLMVGLAFLIPPVSALVSGYYLDDAAELVEKTDYPEDPPGKPLSVGLSLLYGLRFAGLSLVINLFALLLFFIPGVNMAAFFIANGYLLGREYFEMAAARFRPMAEAEAMRLRNRATVFGAGLVAALVVAVPVLNLLTPLFGIALMVHVHKSVQRAELAAPQGTATL</sequence>
<name>A0A4R2GNJ2_9HYPH</name>